<dbReference type="GO" id="GO:1901135">
    <property type="term" value="P:carbohydrate derivative metabolic process"/>
    <property type="evidence" value="ECO:0007669"/>
    <property type="project" value="InterPro"/>
</dbReference>
<dbReference type="PANTHER" id="PTHR30390:SF7">
    <property type="entry name" value="PHOSPHOHEPTOSE ISOMERASE"/>
    <property type="match status" value="1"/>
</dbReference>
<dbReference type="InterPro" id="IPR046348">
    <property type="entry name" value="SIS_dom_sf"/>
</dbReference>
<dbReference type="GO" id="GO:0097367">
    <property type="term" value="F:carbohydrate derivative binding"/>
    <property type="evidence" value="ECO:0007669"/>
    <property type="project" value="InterPro"/>
</dbReference>
<dbReference type="InterPro" id="IPR035461">
    <property type="entry name" value="GmhA/DiaA"/>
</dbReference>
<dbReference type="CDD" id="cd05006">
    <property type="entry name" value="SIS_GmhA"/>
    <property type="match status" value="1"/>
</dbReference>
<feature type="non-terminal residue" evidence="2">
    <location>
        <position position="1"/>
    </location>
</feature>
<reference evidence="2" key="1">
    <citation type="submission" date="2018-05" db="EMBL/GenBank/DDBJ databases">
        <authorList>
            <person name="Lanie J.A."/>
            <person name="Ng W.-L."/>
            <person name="Kazmierczak K.M."/>
            <person name="Andrzejewski T.M."/>
            <person name="Davidsen T.M."/>
            <person name="Wayne K.J."/>
            <person name="Tettelin H."/>
            <person name="Glass J.I."/>
            <person name="Rusch D."/>
            <person name="Podicherti R."/>
            <person name="Tsui H.-C.T."/>
            <person name="Winkler M.E."/>
        </authorList>
    </citation>
    <scope>NUCLEOTIDE SEQUENCE</scope>
</reference>
<dbReference type="EMBL" id="UINC01057122">
    <property type="protein sequence ID" value="SVB77948.1"/>
    <property type="molecule type" value="Genomic_DNA"/>
</dbReference>
<name>A0A382GS63_9ZZZZ</name>
<dbReference type="PANTHER" id="PTHR30390">
    <property type="entry name" value="SEDOHEPTULOSE 7-PHOSPHATE ISOMERASE / DNAA INITIATOR-ASSOCIATING FACTOR FOR REPLICATION INITIATION"/>
    <property type="match status" value="1"/>
</dbReference>
<gene>
    <name evidence="2" type="ORF">METZ01_LOCUS230802</name>
</gene>
<dbReference type="InterPro" id="IPR001347">
    <property type="entry name" value="SIS_dom"/>
</dbReference>
<dbReference type="PROSITE" id="PS51464">
    <property type="entry name" value="SIS"/>
    <property type="match status" value="1"/>
</dbReference>
<organism evidence="2">
    <name type="scientific">marine metagenome</name>
    <dbReference type="NCBI Taxonomy" id="408172"/>
    <lineage>
        <taxon>unclassified sequences</taxon>
        <taxon>metagenomes</taxon>
        <taxon>ecological metagenomes</taxon>
    </lineage>
</organism>
<dbReference type="Gene3D" id="3.40.50.10490">
    <property type="entry name" value="Glucose-6-phosphate isomerase like protein, domain 1"/>
    <property type="match status" value="1"/>
</dbReference>
<dbReference type="Pfam" id="PF13580">
    <property type="entry name" value="SIS_2"/>
    <property type="match status" value="1"/>
</dbReference>
<sequence>VDTTALLAAADLIRDTDREGGKVILVGNGGSAAIAGHLAVDLVKAAGIRAVNFNDPSLITCFGNDYGYDRWVAEALKAHADPGDLVILISSSGESDNILNAATTAEELGLRQLVLSGFSPANRLRGHGEVSLWVDSSSYNHVENAHQVWLLAVVDYLIAGLGDSGTSVTP</sequence>
<dbReference type="SUPFAM" id="SSF53697">
    <property type="entry name" value="SIS domain"/>
    <property type="match status" value="1"/>
</dbReference>
<dbReference type="AlphaFoldDB" id="A0A382GS63"/>
<protein>
    <recommendedName>
        <fullName evidence="1">SIS domain-containing protein</fullName>
    </recommendedName>
</protein>
<evidence type="ECO:0000259" key="1">
    <source>
        <dbReference type="PROSITE" id="PS51464"/>
    </source>
</evidence>
<dbReference type="InterPro" id="IPR050099">
    <property type="entry name" value="SIS_GmhA/DiaA_subfam"/>
</dbReference>
<accession>A0A382GS63</accession>
<feature type="domain" description="SIS" evidence="1">
    <location>
        <begin position="9"/>
        <end position="167"/>
    </location>
</feature>
<evidence type="ECO:0000313" key="2">
    <source>
        <dbReference type="EMBL" id="SVB77948.1"/>
    </source>
</evidence>
<proteinExistence type="predicted"/>